<comment type="caution">
    <text evidence="5">The sequence shown here is derived from an EMBL/GenBank/DDBJ whole genome shotgun (WGS) entry which is preliminary data.</text>
</comment>
<dbReference type="GO" id="GO:0016491">
    <property type="term" value="F:oxidoreductase activity"/>
    <property type="evidence" value="ECO:0007669"/>
    <property type="project" value="UniProtKB-KW"/>
</dbReference>
<name>A0A327MD58_9PROT</name>
<dbReference type="Pfam" id="PF03450">
    <property type="entry name" value="CO_deh_flav_C"/>
    <property type="match status" value="1"/>
</dbReference>
<evidence type="ECO:0000313" key="5">
    <source>
        <dbReference type="EMBL" id="RAI60346.1"/>
    </source>
</evidence>
<dbReference type="InterPro" id="IPR002346">
    <property type="entry name" value="Mopterin_DH_FAD-bd"/>
</dbReference>
<dbReference type="Gene3D" id="3.30.390.50">
    <property type="entry name" value="CO dehydrogenase flavoprotein, C-terminal domain"/>
    <property type="match status" value="1"/>
</dbReference>
<protein>
    <submittedName>
        <fullName evidence="5">Xanthine dehydrogenase family protein subunit M</fullName>
    </submittedName>
</protein>
<accession>A0A327MD58</accession>
<evidence type="ECO:0000259" key="4">
    <source>
        <dbReference type="PROSITE" id="PS51387"/>
    </source>
</evidence>
<dbReference type="InterPro" id="IPR016169">
    <property type="entry name" value="FAD-bd_PCMH_sub2"/>
</dbReference>
<dbReference type="InterPro" id="IPR036318">
    <property type="entry name" value="FAD-bd_PCMH-like_sf"/>
</dbReference>
<dbReference type="Proteomes" id="UP000249065">
    <property type="component" value="Unassembled WGS sequence"/>
</dbReference>
<dbReference type="InterPro" id="IPR005107">
    <property type="entry name" value="CO_DH_flav_C"/>
</dbReference>
<organism evidence="5 6">
    <name type="scientific">Roseicella frigidaeris</name>
    <dbReference type="NCBI Taxonomy" id="2230885"/>
    <lineage>
        <taxon>Bacteria</taxon>
        <taxon>Pseudomonadati</taxon>
        <taxon>Pseudomonadota</taxon>
        <taxon>Alphaproteobacteria</taxon>
        <taxon>Acetobacterales</taxon>
        <taxon>Roseomonadaceae</taxon>
        <taxon>Roseicella</taxon>
    </lineage>
</organism>
<proteinExistence type="predicted"/>
<gene>
    <name evidence="5" type="ORF">DOO78_04550</name>
</gene>
<sequence length="286" mass="29689">MPAYHRPTCLREALDLLAAVPAMQPLAGGTDIYPARAAAEAWLQPRDRPLLDLSALPGMAGIAERPDHHRIGAGTRWATIRDAGLPPWFDGLRGAAAWIGGRQVQSRATLGGNLCNASPAADGAPPLLALGAELELACREGRRRLPLSSFLLGNRRTALAPGEIMTAVIVPKPGRGATARFDKLGSRAFLVISLVSVAVVIEAEAGRITRARIAIGACSAVPQRLPALEADLAGLPLGLAAAVPEPAHLAPLAPIDDVRASAAYRRHAALVLLRRALAPSLAGAAA</sequence>
<dbReference type="Gene3D" id="3.30.465.10">
    <property type="match status" value="1"/>
</dbReference>
<dbReference type="RefSeq" id="WP_111468532.1">
    <property type="nucleotide sequence ID" value="NZ_QLIX01000002.1"/>
</dbReference>
<keyword evidence="6" id="KW-1185">Reference proteome</keyword>
<dbReference type="InterPro" id="IPR051312">
    <property type="entry name" value="Diverse_Substr_Oxidored"/>
</dbReference>
<dbReference type="Pfam" id="PF00941">
    <property type="entry name" value="FAD_binding_5"/>
    <property type="match status" value="1"/>
</dbReference>
<evidence type="ECO:0000313" key="6">
    <source>
        <dbReference type="Proteomes" id="UP000249065"/>
    </source>
</evidence>
<dbReference type="PROSITE" id="PS51387">
    <property type="entry name" value="FAD_PCMH"/>
    <property type="match status" value="1"/>
</dbReference>
<keyword evidence="3" id="KW-0560">Oxidoreductase</keyword>
<dbReference type="Gene3D" id="3.30.43.10">
    <property type="entry name" value="Uridine Diphospho-n-acetylenolpyruvylglucosamine Reductase, domain 2"/>
    <property type="match status" value="1"/>
</dbReference>
<dbReference type="InterPro" id="IPR036683">
    <property type="entry name" value="CO_DH_flav_C_dom_sf"/>
</dbReference>
<feature type="domain" description="FAD-binding PCMH-type" evidence="4">
    <location>
        <begin position="1"/>
        <end position="175"/>
    </location>
</feature>
<reference evidence="6" key="1">
    <citation type="submission" date="2018-06" db="EMBL/GenBank/DDBJ databases">
        <authorList>
            <person name="Khan S.A."/>
        </authorList>
    </citation>
    <scope>NUCLEOTIDE SEQUENCE [LARGE SCALE GENOMIC DNA]</scope>
    <source>
        <strain evidence="6">DB-1506</strain>
    </source>
</reference>
<keyword evidence="1" id="KW-0285">Flavoprotein</keyword>
<dbReference type="GO" id="GO:0071949">
    <property type="term" value="F:FAD binding"/>
    <property type="evidence" value="ECO:0007669"/>
    <property type="project" value="InterPro"/>
</dbReference>
<dbReference type="InterPro" id="IPR016167">
    <property type="entry name" value="FAD-bd_PCMH_sub1"/>
</dbReference>
<dbReference type="SMART" id="SM01092">
    <property type="entry name" value="CO_deh_flav_C"/>
    <property type="match status" value="1"/>
</dbReference>
<dbReference type="InterPro" id="IPR016166">
    <property type="entry name" value="FAD-bd_PCMH"/>
</dbReference>
<evidence type="ECO:0000256" key="3">
    <source>
        <dbReference type="ARBA" id="ARBA00023002"/>
    </source>
</evidence>
<evidence type="ECO:0000256" key="1">
    <source>
        <dbReference type="ARBA" id="ARBA00022630"/>
    </source>
</evidence>
<dbReference type="OrthoDB" id="9814706at2"/>
<dbReference type="PANTHER" id="PTHR42659">
    <property type="entry name" value="XANTHINE DEHYDROGENASE SUBUNIT C-RELATED"/>
    <property type="match status" value="1"/>
</dbReference>
<dbReference type="EMBL" id="QLIX01000002">
    <property type="protein sequence ID" value="RAI60346.1"/>
    <property type="molecule type" value="Genomic_DNA"/>
</dbReference>
<dbReference type="SUPFAM" id="SSF55447">
    <property type="entry name" value="CO dehydrogenase flavoprotein C-terminal domain-like"/>
    <property type="match status" value="1"/>
</dbReference>
<evidence type="ECO:0000256" key="2">
    <source>
        <dbReference type="ARBA" id="ARBA00022827"/>
    </source>
</evidence>
<dbReference type="AlphaFoldDB" id="A0A327MD58"/>
<dbReference type="PANTHER" id="PTHR42659:SF2">
    <property type="entry name" value="XANTHINE DEHYDROGENASE SUBUNIT C-RELATED"/>
    <property type="match status" value="1"/>
</dbReference>
<keyword evidence="2" id="KW-0274">FAD</keyword>
<dbReference type="SUPFAM" id="SSF56176">
    <property type="entry name" value="FAD-binding/transporter-associated domain-like"/>
    <property type="match status" value="1"/>
</dbReference>